<protein>
    <submittedName>
        <fullName evidence="2">Uncharacterized protein</fullName>
    </submittedName>
</protein>
<keyword evidence="1" id="KW-0472">Membrane</keyword>
<dbReference type="AlphaFoldDB" id="A8AMW8"/>
<name>A8AMW8_CITK8</name>
<proteinExistence type="predicted"/>
<sequence length="69" mass="8173">MSAKRIIDNKWEAISLFFSKYHVRHYYAASKKSAITLHKQFTAFLIIIAFPGLYAKYVMKITKTVFYFD</sequence>
<keyword evidence="3" id="KW-1185">Reference proteome</keyword>
<gene>
    <name evidence="2" type="ordered locus">CKO_03755</name>
</gene>
<organism evidence="2 3">
    <name type="scientific">Citrobacter koseri (strain ATCC BAA-895 / CDC 4225-83 / SGSC4696)</name>
    <dbReference type="NCBI Taxonomy" id="290338"/>
    <lineage>
        <taxon>Bacteria</taxon>
        <taxon>Pseudomonadati</taxon>
        <taxon>Pseudomonadota</taxon>
        <taxon>Gammaproteobacteria</taxon>
        <taxon>Enterobacterales</taxon>
        <taxon>Enterobacteriaceae</taxon>
        <taxon>Citrobacter</taxon>
    </lineage>
</organism>
<evidence type="ECO:0000313" key="2">
    <source>
        <dbReference type="EMBL" id="ABV14831.1"/>
    </source>
</evidence>
<dbReference type="HOGENOM" id="CLU_2768351_0_0_6"/>
<dbReference type="Proteomes" id="UP000008148">
    <property type="component" value="Chromosome"/>
</dbReference>
<evidence type="ECO:0000313" key="3">
    <source>
        <dbReference type="Proteomes" id="UP000008148"/>
    </source>
</evidence>
<dbReference type="KEGG" id="cko:CKO_03755"/>
<keyword evidence="1" id="KW-1133">Transmembrane helix</keyword>
<accession>A8AMW8</accession>
<feature type="transmembrane region" description="Helical" evidence="1">
    <location>
        <begin position="41"/>
        <end position="59"/>
    </location>
</feature>
<reference evidence="2 3" key="1">
    <citation type="submission" date="2007-08" db="EMBL/GenBank/DDBJ databases">
        <authorList>
            <consortium name="The Citrobacter koseri Genome Sequencing Project"/>
            <person name="McClelland M."/>
            <person name="Sanderson E.K."/>
            <person name="Porwollik S."/>
            <person name="Spieth J."/>
            <person name="Clifton W.S."/>
            <person name="Latreille P."/>
            <person name="Courtney L."/>
            <person name="Wang C."/>
            <person name="Pepin K."/>
            <person name="Bhonagiri V."/>
            <person name="Nash W."/>
            <person name="Johnson M."/>
            <person name="Thiruvilangam P."/>
            <person name="Wilson R."/>
        </authorList>
    </citation>
    <scope>NUCLEOTIDE SEQUENCE [LARGE SCALE GENOMIC DNA]</scope>
    <source>
        <strain evidence="3">ATCC BAA-895 / CDC 4225-83 / SGSC4696</strain>
    </source>
</reference>
<dbReference type="EMBL" id="CP000822">
    <property type="protein sequence ID" value="ABV14831.1"/>
    <property type="molecule type" value="Genomic_DNA"/>
</dbReference>
<keyword evidence="1" id="KW-0812">Transmembrane</keyword>
<evidence type="ECO:0000256" key="1">
    <source>
        <dbReference type="SAM" id="Phobius"/>
    </source>
</evidence>